<keyword evidence="2" id="KW-1185">Reference proteome</keyword>
<comment type="caution">
    <text evidence="1">The sequence shown here is derived from an EMBL/GenBank/DDBJ whole genome shotgun (WGS) entry which is preliminary data.</text>
</comment>
<protein>
    <submittedName>
        <fullName evidence="1">Uncharacterized protein</fullName>
    </submittedName>
</protein>
<sequence>MFTSILLIPEITVTLFSSKHPLVVRAKCSKHLWQYLRELGMQLALIEFTIANLVCLSAATSRAESAIQQQCFEVPSMPMTVTLYVFLCKASTAIQD</sequence>
<proteinExistence type="predicted"/>
<evidence type="ECO:0000313" key="2">
    <source>
        <dbReference type="Proteomes" id="UP001501274"/>
    </source>
</evidence>
<name>A0AAW3BXQ2_9TRYP</name>
<gene>
    <name evidence="1" type="ORF">Q4I28_002930</name>
</gene>
<evidence type="ECO:0000313" key="1">
    <source>
        <dbReference type="EMBL" id="KAL0526348.1"/>
    </source>
</evidence>
<reference evidence="1 2" key="1">
    <citation type="submission" date="2024-02" db="EMBL/GenBank/DDBJ databases">
        <title>FIRST GENOME SEQUENCES OF Leishmania (Viannia) shawi, Leishmania (Viannia) lindenbergi AND Leishmania (Viannia) utingensis.</title>
        <authorList>
            <person name="Resadore F."/>
            <person name="Custodio M.G.F."/>
            <person name="Boite M.C."/>
            <person name="Cupolillo E."/>
            <person name="Ferreira G.E.M."/>
        </authorList>
    </citation>
    <scope>NUCLEOTIDE SEQUENCE [LARGE SCALE GENOMIC DNA]</scope>
    <source>
        <strain evidence="1 2">MDAS/BR/1979/M5533</strain>
    </source>
</reference>
<dbReference type="AlphaFoldDB" id="A0AAW3BXQ2"/>
<dbReference type="EMBL" id="JBAMZN010000020">
    <property type="protein sequence ID" value="KAL0526348.1"/>
    <property type="molecule type" value="Genomic_DNA"/>
</dbReference>
<accession>A0AAW3BXQ2</accession>
<dbReference type="Proteomes" id="UP001501274">
    <property type="component" value="Unassembled WGS sequence"/>
</dbReference>
<organism evidence="1 2">
    <name type="scientific">Leishmania naiffi</name>
    <dbReference type="NCBI Taxonomy" id="5678"/>
    <lineage>
        <taxon>Eukaryota</taxon>
        <taxon>Discoba</taxon>
        <taxon>Euglenozoa</taxon>
        <taxon>Kinetoplastea</taxon>
        <taxon>Metakinetoplastina</taxon>
        <taxon>Trypanosomatida</taxon>
        <taxon>Trypanosomatidae</taxon>
        <taxon>Leishmaniinae</taxon>
        <taxon>Leishmania</taxon>
        <taxon>Leishmania naiffi species complex</taxon>
    </lineage>
</organism>